<feature type="transmembrane region" description="Helical" evidence="1">
    <location>
        <begin position="20"/>
        <end position="41"/>
    </location>
</feature>
<keyword evidence="1" id="KW-0472">Membrane</keyword>
<name>A0A8J5VAD5_ZIZPA</name>
<dbReference type="AlphaFoldDB" id="A0A8J5VAD5"/>
<comment type="caution">
    <text evidence="2">The sequence shown here is derived from an EMBL/GenBank/DDBJ whole genome shotgun (WGS) entry which is preliminary data.</text>
</comment>
<reference evidence="2" key="2">
    <citation type="submission" date="2021-02" db="EMBL/GenBank/DDBJ databases">
        <authorList>
            <person name="Kimball J.A."/>
            <person name="Haas M.W."/>
            <person name="Macchietto M."/>
            <person name="Kono T."/>
            <person name="Duquette J."/>
            <person name="Shao M."/>
        </authorList>
    </citation>
    <scope>NUCLEOTIDE SEQUENCE</scope>
    <source>
        <tissue evidence="2">Fresh leaf tissue</tissue>
    </source>
</reference>
<dbReference type="EMBL" id="JAAALK010000288">
    <property type="protein sequence ID" value="KAG8052486.1"/>
    <property type="molecule type" value="Genomic_DNA"/>
</dbReference>
<evidence type="ECO:0000313" key="2">
    <source>
        <dbReference type="EMBL" id="KAG8052486.1"/>
    </source>
</evidence>
<proteinExistence type="predicted"/>
<protein>
    <submittedName>
        <fullName evidence="2">Uncharacterized protein</fullName>
    </submittedName>
</protein>
<gene>
    <name evidence="2" type="ORF">GUJ93_ZPchr0001g31750</name>
</gene>
<keyword evidence="3" id="KW-1185">Reference proteome</keyword>
<organism evidence="2 3">
    <name type="scientific">Zizania palustris</name>
    <name type="common">Northern wild rice</name>
    <dbReference type="NCBI Taxonomy" id="103762"/>
    <lineage>
        <taxon>Eukaryota</taxon>
        <taxon>Viridiplantae</taxon>
        <taxon>Streptophyta</taxon>
        <taxon>Embryophyta</taxon>
        <taxon>Tracheophyta</taxon>
        <taxon>Spermatophyta</taxon>
        <taxon>Magnoliopsida</taxon>
        <taxon>Liliopsida</taxon>
        <taxon>Poales</taxon>
        <taxon>Poaceae</taxon>
        <taxon>BOP clade</taxon>
        <taxon>Oryzoideae</taxon>
        <taxon>Oryzeae</taxon>
        <taxon>Zizaniinae</taxon>
        <taxon>Zizania</taxon>
    </lineage>
</organism>
<accession>A0A8J5VAD5</accession>
<keyword evidence="1" id="KW-1133">Transmembrane helix</keyword>
<evidence type="ECO:0000256" key="1">
    <source>
        <dbReference type="SAM" id="Phobius"/>
    </source>
</evidence>
<evidence type="ECO:0000313" key="3">
    <source>
        <dbReference type="Proteomes" id="UP000729402"/>
    </source>
</evidence>
<dbReference type="Proteomes" id="UP000729402">
    <property type="component" value="Unassembled WGS sequence"/>
</dbReference>
<sequence length="105" mass="12002">MWWEKWAAKPQDPIFFVGALSLRFFVFFLWLVALLLCSLANMTRVSAVFLRGLIGVLSRYEEPREAAVEPGAAEAGDKKVLTAYYFTRSRHHEHPHFIEVSVSSS</sequence>
<reference evidence="2" key="1">
    <citation type="journal article" date="2021" name="bioRxiv">
        <title>Whole Genome Assembly and Annotation of Northern Wild Rice, Zizania palustris L., Supports a Whole Genome Duplication in the Zizania Genus.</title>
        <authorList>
            <person name="Haas M."/>
            <person name="Kono T."/>
            <person name="Macchietto M."/>
            <person name="Millas R."/>
            <person name="McGilp L."/>
            <person name="Shao M."/>
            <person name="Duquette J."/>
            <person name="Hirsch C.N."/>
            <person name="Kimball J."/>
        </authorList>
    </citation>
    <scope>NUCLEOTIDE SEQUENCE</scope>
    <source>
        <tissue evidence="2">Fresh leaf tissue</tissue>
    </source>
</reference>
<keyword evidence="1" id="KW-0812">Transmembrane</keyword>